<comment type="subcellular location">
    <subcellularLocation>
        <location evidence="1">Membrane</location>
    </subcellularLocation>
</comment>
<protein>
    <submittedName>
        <fullName evidence="5">CubicO group peptidase, beta-lactamase class C family</fullName>
    </submittedName>
</protein>
<dbReference type="PANTHER" id="PTHR46825:SF11">
    <property type="entry name" value="PENICILLIN-BINDING PROTEIN 4"/>
    <property type="match status" value="1"/>
</dbReference>
<dbReference type="Gene3D" id="3.40.710.10">
    <property type="entry name" value="DD-peptidase/beta-lactamase superfamily"/>
    <property type="match status" value="1"/>
</dbReference>
<accession>A0A1M5PTD0</accession>
<dbReference type="InterPro" id="IPR012338">
    <property type="entry name" value="Beta-lactam/transpept-like"/>
</dbReference>
<dbReference type="SUPFAM" id="SSF48452">
    <property type="entry name" value="TPR-like"/>
    <property type="match status" value="1"/>
</dbReference>
<keyword evidence="2" id="KW-0472">Membrane</keyword>
<dbReference type="PANTHER" id="PTHR46825">
    <property type="entry name" value="D-ALANYL-D-ALANINE-CARBOXYPEPTIDASE/ENDOPEPTIDASE AMPH"/>
    <property type="match status" value="1"/>
</dbReference>
<organism evidence="5 6">
    <name type="scientific">Chryseobacterium vrystaatense</name>
    <dbReference type="NCBI Taxonomy" id="307480"/>
    <lineage>
        <taxon>Bacteria</taxon>
        <taxon>Pseudomonadati</taxon>
        <taxon>Bacteroidota</taxon>
        <taxon>Flavobacteriia</taxon>
        <taxon>Flavobacteriales</taxon>
        <taxon>Weeksellaceae</taxon>
        <taxon>Chryseobacterium group</taxon>
        <taxon>Chryseobacterium</taxon>
    </lineage>
</organism>
<dbReference type="EMBL" id="FQVE01000011">
    <property type="protein sequence ID" value="SHH05134.1"/>
    <property type="molecule type" value="Genomic_DNA"/>
</dbReference>
<dbReference type="AlphaFoldDB" id="A0A1M5PTD0"/>
<dbReference type="InterPro" id="IPR019734">
    <property type="entry name" value="TPR_rpt"/>
</dbReference>
<dbReference type="PROSITE" id="PS50005">
    <property type="entry name" value="TPR"/>
    <property type="match status" value="1"/>
</dbReference>
<dbReference type="SUPFAM" id="SSF56601">
    <property type="entry name" value="beta-lactamase/transpeptidase-like"/>
    <property type="match status" value="1"/>
</dbReference>
<dbReference type="GO" id="GO:0016020">
    <property type="term" value="C:membrane"/>
    <property type="evidence" value="ECO:0007669"/>
    <property type="project" value="UniProtKB-SubCell"/>
</dbReference>
<evidence type="ECO:0000259" key="4">
    <source>
        <dbReference type="Pfam" id="PF00144"/>
    </source>
</evidence>
<evidence type="ECO:0000313" key="6">
    <source>
        <dbReference type="Proteomes" id="UP000184108"/>
    </source>
</evidence>
<sequence length="484" mass="54071">MKHTYSLIVSLLMISLLQPVILMGQSKDPLVDAAANHLKKLAENDHFSGVVLIAKDGKAIFSKAYGFANLSDSIPNRLDTRFNLASLDKMFTAMAVMQLVQAGKISTDATVGRYLPNYMNRTVADSVTIHQLLTHTSGMGSFWEEYDKVAKEKYKTVDDYLPLFVNKPLLLKPGTRYLYSNSGYTLLGKIIEQVSGKTYFDYVKQHIFLPAKMYDTDALELDDVLPRIATGYTMSQEHPGSWKNNTYANVVKGGPAGGSYAIAADLLRFANAVLSNSLLNQENTERYIKGKVKYEKGSYAYGMSTDTINGHMIFGHTGGHLGIADELMICPDLGYTVVILTNGEVENYWEISNFIKSKMFGRSSATDHYFFTKSVIEATVKNGVDAGIKRAGENKDKLELRESIIERWAYHNLFDMKNKEALSLFLLNARSFPKSSNALYNLAEGYRLTGNNSEAVAVFEQYLKLEPDDAEVKERIRTLKKASN</sequence>
<name>A0A1M5PTD0_9FLAO</name>
<evidence type="ECO:0000313" key="5">
    <source>
        <dbReference type="EMBL" id="SHH05134.1"/>
    </source>
</evidence>
<reference evidence="6" key="1">
    <citation type="submission" date="2016-11" db="EMBL/GenBank/DDBJ databases">
        <authorList>
            <person name="Varghese N."/>
            <person name="Submissions S."/>
        </authorList>
    </citation>
    <scope>NUCLEOTIDE SEQUENCE [LARGE SCALE GENOMIC DNA]</scope>
    <source>
        <strain evidence="6">YR203</strain>
    </source>
</reference>
<feature type="repeat" description="TPR" evidence="3">
    <location>
        <begin position="436"/>
        <end position="469"/>
    </location>
</feature>
<gene>
    <name evidence="5" type="ORF">SAMN02787073_0153</name>
</gene>
<dbReference type="Proteomes" id="UP000184108">
    <property type="component" value="Unassembled WGS sequence"/>
</dbReference>
<proteinExistence type="predicted"/>
<dbReference type="InterPro" id="IPR011990">
    <property type="entry name" value="TPR-like_helical_dom_sf"/>
</dbReference>
<feature type="domain" description="Beta-lactamase-related" evidence="4">
    <location>
        <begin position="37"/>
        <end position="346"/>
    </location>
</feature>
<dbReference type="InterPro" id="IPR001466">
    <property type="entry name" value="Beta-lactam-related"/>
</dbReference>
<dbReference type="Pfam" id="PF00144">
    <property type="entry name" value="Beta-lactamase"/>
    <property type="match status" value="1"/>
</dbReference>
<evidence type="ECO:0000256" key="1">
    <source>
        <dbReference type="ARBA" id="ARBA00004370"/>
    </source>
</evidence>
<dbReference type="RefSeq" id="WP_073175847.1">
    <property type="nucleotide sequence ID" value="NZ_FQVE01000011.1"/>
</dbReference>
<dbReference type="InterPro" id="IPR050491">
    <property type="entry name" value="AmpC-like"/>
</dbReference>
<keyword evidence="3" id="KW-0802">TPR repeat</keyword>
<evidence type="ECO:0000256" key="3">
    <source>
        <dbReference type="PROSITE-ProRule" id="PRU00339"/>
    </source>
</evidence>
<dbReference type="Gene3D" id="1.25.40.10">
    <property type="entry name" value="Tetratricopeptide repeat domain"/>
    <property type="match status" value="1"/>
</dbReference>
<evidence type="ECO:0000256" key="2">
    <source>
        <dbReference type="ARBA" id="ARBA00023136"/>
    </source>
</evidence>